<dbReference type="SUPFAM" id="SSF103032">
    <property type="entry name" value="Hypothetical protein YwqG"/>
    <property type="match status" value="1"/>
</dbReference>
<evidence type="ECO:0000313" key="1">
    <source>
        <dbReference type="EMBL" id="PNG96501.1"/>
    </source>
</evidence>
<dbReference type="Pfam" id="PF09234">
    <property type="entry name" value="DUF1963"/>
    <property type="match status" value="1"/>
</dbReference>
<dbReference type="AlphaFoldDB" id="A0A2J7Z8A5"/>
<evidence type="ECO:0000313" key="2">
    <source>
        <dbReference type="Proteomes" id="UP000236520"/>
    </source>
</evidence>
<comment type="caution">
    <text evidence="1">The sequence shown here is derived from an EMBL/GenBank/DDBJ whole genome shotgun (WGS) entry which is preliminary data.</text>
</comment>
<accession>A0A2J7Z8A5</accession>
<dbReference type="InterPro" id="IPR015315">
    <property type="entry name" value="DUF1963"/>
</dbReference>
<dbReference type="EMBL" id="LJIW01000001">
    <property type="protein sequence ID" value="PNG96501.1"/>
    <property type="molecule type" value="Genomic_DNA"/>
</dbReference>
<reference evidence="1 2" key="1">
    <citation type="submission" date="2015-09" db="EMBL/GenBank/DDBJ databases">
        <title>Genome sequence, genome mining and natural product profiling of a biocontrol bacterium Streptomyces malaysiensis F913.</title>
        <authorList>
            <person name="Xu Y."/>
            <person name="Wei J."/>
            <person name="Xie J."/>
            <person name="Li T."/>
            <person name="Zhou Z."/>
        </authorList>
    </citation>
    <scope>NUCLEOTIDE SEQUENCE [LARGE SCALE GENOMIC DNA]</scope>
    <source>
        <strain evidence="1 2">F913</strain>
    </source>
</reference>
<proteinExistence type="predicted"/>
<dbReference type="PANTHER" id="PTHR36436:SF6">
    <property type="entry name" value="SLL5081 PROTEIN"/>
    <property type="match status" value="1"/>
</dbReference>
<dbReference type="Proteomes" id="UP000236520">
    <property type="component" value="Unassembled WGS sequence"/>
</dbReference>
<name>A0A2J7Z8A5_STRMQ</name>
<organism evidence="1 2">
    <name type="scientific">Streptomyces malaysiensis</name>
    <dbReference type="NCBI Taxonomy" id="92644"/>
    <lineage>
        <taxon>Bacteria</taxon>
        <taxon>Bacillati</taxon>
        <taxon>Actinomycetota</taxon>
        <taxon>Actinomycetes</taxon>
        <taxon>Kitasatosporales</taxon>
        <taxon>Streptomycetaceae</taxon>
        <taxon>Streptomyces</taxon>
        <taxon>Streptomyces violaceusniger group</taxon>
    </lineage>
</organism>
<protein>
    <recommendedName>
        <fullName evidence="3">DUF1963 domain-containing protein</fullName>
    </recommendedName>
</protein>
<sequence length="121" mass="13247">MVRMTTEPDALHTLARAHLPADLAIWGHQSGVAHQIGGHAQSVQGAVEIVVAHGALGGRDVSWEDPRLEREAGRWALLAQFDSDEDADMMWGDGGALYWLIRPDDLAAGRFEKAIFAWQCC</sequence>
<dbReference type="PANTHER" id="PTHR36436">
    <property type="entry name" value="SLL5081 PROTEIN"/>
    <property type="match status" value="1"/>
</dbReference>
<dbReference type="InterPro" id="IPR035948">
    <property type="entry name" value="YwqG-like_sf"/>
</dbReference>
<evidence type="ECO:0008006" key="3">
    <source>
        <dbReference type="Google" id="ProtNLM"/>
    </source>
</evidence>
<keyword evidence="2" id="KW-1185">Reference proteome</keyword>
<gene>
    <name evidence="1" type="ORF">SMF913_12526</name>
</gene>
<dbReference type="Gene3D" id="2.30.320.10">
    <property type="entry name" value="YwqG-like"/>
    <property type="match status" value="1"/>
</dbReference>